<evidence type="ECO:0000313" key="6">
    <source>
        <dbReference type="Proteomes" id="UP000278334"/>
    </source>
</evidence>
<gene>
    <name evidence="5" type="ORF">MS2017_0084</name>
</gene>
<dbReference type="InterPro" id="IPR001343">
    <property type="entry name" value="Hemolysn_Ca-bd"/>
</dbReference>
<dbReference type="Pfam" id="PF06594">
    <property type="entry name" value="HCBP_related"/>
    <property type="match status" value="4"/>
</dbReference>
<organism evidence="5 6">
    <name type="scientific">Bathymodiolus thermophilus thioautotrophic gill symbiont</name>
    <dbReference type="NCBI Taxonomy" id="2360"/>
    <lineage>
        <taxon>Bacteria</taxon>
        <taxon>Pseudomonadati</taxon>
        <taxon>Pseudomonadota</taxon>
        <taxon>Gammaproteobacteria</taxon>
        <taxon>sulfur-oxidizing symbionts</taxon>
    </lineage>
</organism>
<protein>
    <recommendedName>
        <fullName evidence="4">Haemolysin-type calcium binding-related domain-containing protein</fullName>
    </recommendedName>
</protein>
<dbReference type="InterPro" id="IPR018392">
    <property type="entry name" value="LysM"/>
</dbReference>
<dbReference type="PROSITE" id="PS00018">
    <property type="entry name" value="EF_HAND_1"/>
    <property type="match status" value="1"/>
</dbReference>
<evidence type="ECO:0000256" key="3">
    <source>
        <dbReference type="ARBA" id="ARBA00022837"/>
    </source>
</evidence>
<dbReference type="InterPro" id="IPR018247">
    <property type="entry name" value="EF_Hand_1_Ca_BS"/>
</dbReference>
<dbReference type="SUPFAM" id="SSF51120">
    <property type="entry name" value="beta-Roll"/>
    <property type="match status" value="4"/>
</dbReference>
<dbReference type="KEGG" id="bthg:MS2017_0084"/>
<evidence type="ECO:0000256" key="2">
    <source>
        <dbReference type="ARBA" id="ARBA00022525"/>
    </source>
</evidence>
<keyword evidence="3" id="KW-0106">Calcium</keyword>
<dbReference type="Proteomes" id="UP000278334">
    <property type="component" value="Chromosome"/>
</dbReference>
<dbReference type="EMBL" id="CP024634">
    <property type="protein sequence ID" value="AYQ55845.1"/>
    <property type="molecule type" value="Genomic_DNA"/>
</dbReference>
<feature type="domain" description="Haemolysin-type calcium binding-related" evidence="4">
    <location>
        <begin position="1069"/>
        <end position="1108"/>
    </location>
</feature>
<feature type="domain" description="Haemolysin-type calcium binding-related" evidence="4">
    <location>
        <begin position="902"/>
        <end position="941"/>
    </location>
</feature>
<dbReference type="PROSITE" id="PS00330">
    <property type="entry name" value="HEMOLYSIN_CALCIUM"/>
    <property type="match status" value="3"/>
</dbReference>
<evidence type="ECO:0000259" key="4">
    <source>
        <dbReference type="Pfam" id="PF06594"/>
    </source>
</evidence>
<dbReference type="RefSeq" id="WP_122950908.1">
    <property type="nucleotide sequence ID" value="NZ_CP024634.1"/>
</dbReference>
<feature type="domain" description="Haemolysin-type calcium binding-related" evidence="4">
    <location>
        <begin position="1236"/>
        <end position="1275"/>
    </location>
</feature>
<sequence length="1292" mass="138754">MPNNNQNLPEDSTIVEITSNINAALYSAVSDAMSKAPPSFKAGLSLIRQSSGVLQIGIAADTDNQAQEMAEFVGGVIGGFLGSFGSPLVGIDLGSAGGVADEAIYDYFTDSARTAQADPRLATDKGIDLDAAIEHARTDNSESRADVKALEGLENGDSTAIKGDNTLSEIAQANSMTLNELLALNPDFSGNPELVRPGNLVLLKDTQGTQTFTQWLNDNPDVRQDVINQVKRDLGLATNSKSPLVLDLDLDGVVETISKANSGVYFDHDGNGFKEQSAWVGSDDGLLVYDRNNNGKIDDGSELFGNNTLLANGRNSVNGFKALSELDSNGDGIIDNTDAQFNNIKVWQDKDSDGELDDGELLSLSEAGVVSLGTTYISSNEVDSNNNAHKQQGHFTRSDGGSAKMNDVWFDVNLAVTKETNLVAVSDVIKNLPNLLGFGNVRSLHQAMALDASGELQTLVEQVIGSSDDEQDALLTQMIYHWTGVEDIDPNSREATTKNYSNVIDARKLEALEELMGKKWLDARCLGGDNGLYGQAAPVLLKTFDDFKVYIKEKMLKNISDDFLAKIRIDTDIEAVYVDTLVNYIHFEYASNPKNILIKLKQLKLLLQNMGAEGEMALLAIRATGDIYGDEIAQELARDCDQVLTGTNGNDILNGGTGNDILNGVNGNNTLEGGKGNDTLSGGGFQSKNTYLFNLGDGQDKIIDYSINYASSKDTIIFGAGINVNDIVATNLGLDLVLSNSSNTDEITIKKWFVGNRYWIEKFEYADGTTIDASAYADMIFKIRGTNQDDILTGRMDFNNSIYSLAGNDILTGGYKNDILNGGSDNDILRGGEGNDTLVGGTGNDTLDGGGFRSKNTYLFNLGDGQDEIIEDSANYASGDDTIIFGAGINVNDIVATNLGLDLVLSNSSNTDEITIKKWFAGNRYRIEKFEYADGTIIDASAYADMIFKIRGTNQDDILTGRMDFNNSIYSLAGNDILTGGHKNDILNGGSDNDILRGGKGNDTLVGGTGNDTLDGGGFRSKNTYLFNLGDGQDEIIEDSVNYASGDDTIIFGAGINVNDIVATNLGLDLVLSNSSNTDEITIKKWFAGDRYQIEKFEYADGTIIDASAYTDMIFEISGTNQDDILTGRMDFNNSIYSLAGNDILTGGHKNDILNGGSDNDILRGGKGNDTLVGGTGNDTLDGGGFRSKNTYLFNLGDGQDEIIEDSVNYASGDDTIIFGAGINVNDIVATNLGLDLVLSNSSNTDEITIKKWFAGDRYQIEKFEYADGTIIDASAYADINLESVNDGMSVM</sequence>
<dbReference type="CDD" id="cd00118">
    <property type="entry name" value="LysM"/>
    <property type="match status" value="1"/>
</dbReference>
<dbReference type="GO" id="GO:0005509">
    <property type="term" value="F:calcium ion binding"/>
    <property type="evidence" value="ECO:0007669"/>
    <property type="project" value="InterPro"/>
</dbReference>
<dbReference type="PANTHER" id="PTHR38340:SF1">
    <property type="entry name" value="S-LAYER PROTEIN"/>
    <property type="match status" value="1"/>
</dbReference>
<keyword evidence="2" id="KW-0964">Secreted</keyword>
<reference evidence="5 6" key="1">
    <citation type="submission" date="2017-11" db="EMBL/GenBank/DDBJ databases">
        <title>Genome sequence of the bacterial symbiont EPR9N from a vent mussel Bathymodiolus thermophilus.</title>
        <authorList>
            <person name="Won Y.-J."/>
        </authorList>
    </citation>
    <scope>NUCLEOTIDE SEQUENCE [LARGE SCALE GENOMIC DNA]</scope>
    <source>
        <strain evidence="5 6">EPR9N</strain>
    </source>
</reference>
<comment type="subcellular location">
    <subcellularLocation>
        <location evidence="1">Secreted</location>
    </subcellularLocation>
</comment>
<dbReference type="InterPro" id="IPR050557">
    <property type="entry name" value="RTX_toxin/Mannuronan_C5-epim"/>
</dbReference>
<name>A0A3G3IJ41_9GAMM</name>
<feature type="domain" description="Haemolysin-type calcium binding-related" evidence="4">
    <location>
        <begin position="735"/>
        <end position="774"/>
    </location>
</feature>
<accession>A0A3G3IJ41</accession>
<dbReference type="GO" id="GO:0005576">
    <property type="term" value="C:extracellular region"/>
    <property type="evidence" value="ECO:0007669"/>
    <property type="project" value="UniProtKB-SubCell"/>
</dbReference>
<dbReference type="InterPro" id="IPR010566">
    <property type="entry name" value="Haemolys_ca-bd"/>
</dbReference>
<evidence type="ECO:0000256" key="1">
    <source>
        <dbReference type="ARBA" id="ARBA00004613"/>
    </source>
</evidence>
<dbReference type="InterPro" id="IPR011049">
    <property type="entry name" value="Serralysin-like_metalloprot_C"/>
</dbReference>
<proteinExistence type="predicted"/>
<dbReference type="PRINTS" id="PR00313">
    <property type="entry name" value="CABNDNGRPT"/>
</dbReference>
<evidence type="ECO:0000313" key="5">
    <source>
        <dbReference type="EMBL" id="AYQ55845.1"/>
    </source>
</evidence>
<dbReference type="Gene3D" id="2.150.10.10">
    <property type="entry name" value="Serralysin-like metalloprotease, C-terminal"/>
    <property type="match status" value="4"/>
</dbReference>
<dbReference type="PANTHER" id="PTHR38340">
    <property type="entry name" value="S-LAYER PROTEIN"/>
    <property type="match status" value="1"/>
</dbReference>
<dbReference type="InterPro" id="IPR018511">
    <property type="entry name" value="Hemolysin-typ_Ca-bd_CS"/>
</dbReference>
<dbReference type="Pfam" id="PF00353">
    <property type="entry name" value="HemolysinCabind"/>
    <property type="match status" value="4"/>
</dbReference>